<sequence>MTVYVYQTFQLKQDKFNEGLENLTAIKNFRNEKFDHKVDILTPITGQDHTYALLSTYEGLAEMELQNKKMFDDEDYLKLISEFFLENIVQGSMNTQFYRSMPDKKKDDKDDKNKKKE</sequence>
<evidence type="ECO:0000313" key="2">
    <source>
        <dbReference type="Proteomes" id="UP000050996"/>
    </source>
</evidence>
<proteinExistence type="predicted"/>
<gene>
    <name evidence="1" type="ORF">AN957_12370</name>
</gene>
<accession>A0A0Q3T701</accession>
<dbReference type="EMBL" id="LJIX01000006">
    <property type="protein sequence ID" value="KQL19285.1"/>
    <property type="molecule type" value="Genomic_DNA"/>
</dbReference>
<name>A0A0Q3T701_9BACI</name>
<dbReference type="PATRIC" id="fig|1637975.4.peg.2301"/>
<keyword evidence="2" id="KW-1185">Reference proteome</keyword>
<reference evidence="1 2" key="1">
    <citation type="submission" date="2015-09" db="EMBL/GenBank/DDBJ databases">
        <title>Genome sequencing project for genomic taxonomy and phylogenomics of Bacillus-like bacteria.</title>
        <authorList>
            <person name="Liu B."/>
            <person name="Wang J."/>
            <person name="Zhu Y."/>
            <person name="Liu G."/>
            <person name="Chen Q."/>
            <person name="Chen Z."/>
            <person name="Lan J."/>
            <person name="Che J."/>
            <person name="Ge C."/>
            <person name="Shi H."/>
            <person name="Pan Z."/>
            <person name="Liu X."/>
        </authorList>
    </citation>
    <scope>NUCLEOTIDE SEQUENCE [LARGE SCALE GENOMIC DNA]</scope>
    <source>
        <strain evidence="1 2">FJAT-18043</strain>
    </source>
</reference>
<organism evidence="1 2">
    <name type="scientific">Cytobacillus solani</name>
    <dbReference type="NCBI Taxonomy" id="1637975"/>
    <lineage>
        <taxon>Bacteria</taxon>
        <taxon>Bacillati</taxon>
        <taxon>Bacillota</taxon>
        <taxon>Bacilli</taxon>
        <taxon>Bacillales</taxon>
        <taxon>Bacillaceae</taxon>
        <taxon>Cytobacillus</taxon>
    </lineage>
</organism>
<evidence type="ECO:0000313" key="1">
    <source>
        <dbReference type="EMBL" id="KQL19285.1"/>
    </source>
</evidence>
<dbReference type="AlphaFoldDB" id="A0A0Q3T701"/>
<dbReference type="Proteomes" id="UP000050996">
    <property type="component" value="Unassembled WGS sequence"/>
</dbReference>
<protein>
    <submittedName>
        <fullName evidence="1">Uncharacterized protein</fullName>
    </submittedName>
</protein>
<comment type="caution">
    <text evidence="1">The sequence shown here is derived from an EMBL/GenBank/DDBJ whole genome shotgun (WGS) entry which is preliminary data.</text>
</comment>
<dbReference type="RefSeq" id="WP_053475810.1">
    <property type="nucleotide sequence ID" value="NZ_CP041305.1"/>
</dbReference>